<evidence type="ECO:0000256" key="8">
    <source>
        <dbReference type="ARBA" id="ARBA00033442"/>
    </source>
</evidence>
<dbReference type="PANTHER" id="PTHR31616">
    <property type="entry name" value="TREHALASE"/>
    <property type="match status" value="1"/>
</dbReference>
<evidence type="ECO:0000256" key="4">
    <source>
        <dbReference type="ARBA" id="ARBA00022801"/>
    </source>
</evidence>
<evidence type="ECO:0000313" key="12">
    <source>
        <dbReference type="Proteomes" id="UP000193218"/>
    </source>
</evidence>
<dbReference type="EC" id="3.2.1.3" evidence="3"/>
<dbReference type="GO" id="GO:0000324">
    <property type="term" value="C:fungal-type vacuole"/>
    <property type="evidence" value="ECO:0007669"/>
    <property type="project" value="TreeGrafter"/>
</dbReference>
<dbReference type="GO" id="GO:0004339">
    <property type="term" value="F:glucan 1,4-alpha-glucosidase activity"/>
    <property type="evidence" value="ECO:0007669"/>
    <property type="project" value="UniProtKB-EC"/>
</dbReference>
<evidence type="ECO:0000256" key="6">
    <source>
        <dbReference type="ARBA" id="ARBA00023295"/>
    </source>
</evidence>
<evidence type="ECO:0000256" key="3">
    <source>
        <dbReference type="ARBA" id="ARBA00012593"/>
    </source>
</evidence>
<name>A0A1Y1UL67_9TREE</name>
<evidence type="ECO:0000256" key="1">
    <source>
        <dbReference type="ARBA" id="ARBA00001863"/>
    </source>
</evidence>
<evidence type="ECO:0000313" key="11">
    <source>
        <dbReference type="EMBL" id="ORX37845.1"/>
    </source>
</evidence>
<keyword evidence="7" id="KW-0624">Polysaccharide degradation</keyword>
<dbReference type="EMBL" id="NBSH01000005">
    <property type="protein sequence ID" value="ORX37845.1"/>
    <property type="molecule type" value="Genomic_DNA"/>
</dbReference>
<dbReference type="OrthoDB" id="6123450at2759"/>
<evidence type="ECO:0000256" key="9">
    <source>
        <dbReference type="ARBA" id="ARBA00033473"/>
    </source>
</evidence>
<dbReference type="InterPro" id="IPR000165">
    <property type="entry name" value="Glucoamylase"/>
</dbReference>
<dbReference type="InterPro" id="IPR011613">
    <property type="entry name" value="GH15-like"/>
</dbReference>
<reference evidence="11 12" key="1">
    <citation type="submission" date="2017-03" db="EMBL/GenBank/DDBJ databases">
        <title>Widespread Adenine N6-methylation of Active Genes in Fungi.</title>
        <authorList>
            <consortium name="DOE Joint Genome Institute"/>
            <person name="Mondo S.J."/>
            <person name="Dannebaum R.O."/>
            <person name="Kuo R.C."/>
            <person name="Louie K.B."/>
            <person name="Bewick A.J."/>
            <person name="Labutti K."/>
            <person name="Haridas S."/>
            <person name="Kuo A."/>
            <person name="Salamov A."/>
            <person name="Ahrendt S.R."/>
            <person name="Lau R."/>
            <person name="Bowen B.P."/>
            <person name="Lipzen A."/>
            <person name="Sullivan W."/>
            <person name="Andreopoulos W.B."/>
            <person name="Clum A."/>
            <person name="Lindquist E."/>
            <person name="Daum C."/>
            <person name="Northen T.R."/>
            <person name="Ramamoorthy G."/>
            <person name="Schmitz R.J."/>
            <person name="Gryganskyi A."/>
            <person name="Culley D."/>
            <person name="Magnuson J."/>
            <person name="James T.Y."/>
            <person name="O'Malley M.A."/>
            <person name="Stajich J.E."/>
            <person name="Spatafora J.W."/>
            <person name="Visel A."/>
            <person name="Grigoriev I.V."/>
        </authorList>
    </citation>
    <scope>NUCLEOTIDE SEQUENCE [LARGE SCALE GENOMIC DNA]</scope>
    <source>
        <strain evidence="11 12">NRRL Y-17943</strain>
    </source>
</reference>
<dbReference type="PROSITE" id="PS00820">
    <property type="entry name" value="GLUCOAMYLASE"/>
    <property type="match status" value="1"/>
</dbReference>
<dbReference type="RefSeq" id="XP_021871832.1">
    <property type="nucleotide sequence ID" value="XM_022013323.1"/>
</dbReference>
<organism evidence="11 12">
    <name type="scientific">Kockovaella imperatae</name>
    <dbReference type="NCBI Taxonomy" id="4999"/>
    <lineage>
        <taxon>Eukaryota</taxon>
        <taxon>Fungi</taxon>
        <taxon>Dikarya</taxon>
        <taxon>Basidiomycota</taxon>
        <taxon>Agaricomycotina</taxon>
        <taxon>Tremellomycetes</taxon>
        <taxon>Tremellales</taxon>
        <taxon>Cuniculitremaceae</taxon>
        <taxon>Kockovaella</taxon>
    </lineage>
</organism>
<keyword evidence="5" id="KW-0119">Carbohydrate metabolism</keyword>
<dbReference type="STRING" id="4999.A0A1Y1UL67"/>
<feature type="domain" description="GH15-like" evidence="10">
    <location>
        <begin position="119"/>
        <end position="534"/>
    </location>
</feature>
<dbReference type="AlphaFoldDB" id="A0A1Y1UL67"/>
<dbReference type="InterPro" id="IPR046966">
    <property type="entry name" value="Glucoamylase_active_site"/>
</dbReference>
<evidence type="ECO:0000256" key="7">
    <source>
        <dbReference type="ARBA" id="ARBA00023326"/>
    </source>
</evidence>
<comment type="catalytic activity">
    <reaction evidence="1">
        <text>Hydrolysis of terminal (1-&gt;4)-linked alpha-D-glucose residues successively from non-reducing ends of the chains with release of beta-D-glucose.</text>
        <dbReference type="EC" id="3.2.1.3"/>
    </reaction>
</comment>
<proteinExistence type="inferred from homology"/>
<keyword evidence="4" id="KW-0378">Hydrolase</keyword>
<protein>
    <recommendedName>
        <fullName evidence="3">glucan 1,4-alpha-glucosidase</fullName>
        <ecNumber evidence="3">3.2.1.3</ecNumber>
    </recommendedName>
    <alternativeName>
        <fullName evidence="9">1,4-alpha-D-glucan glucohydrolase</fullName>
    </alternativeName>
    <alternativeName>
        <fullName evidence="8">Glucan 1,4-alpha-glucosidase</fullName>
    </alternativeName>
</protein>
<comment type="caution">
    <text evidence="11">The sequence shown here is derived from an EMBL/GenBank/DDBJ whole genome shotgun (WGS) entry which is preliminary data.</text>
</comment>
<keyword evidence="12" id="KW-1185">Reference proteome</keyword>
<feature type="domain" description="GH15-like" evidence="10">
    <location>
        <begin position="18"/>
        <end position="67"/>
    </location>
</feature>
<dbReference type="GO" id="GO:0000272">
    <property type="term" value="P:polysaccharide catabolic process"/>
    <property type="evidence" value="ECO:0007669"/>
    <property type="project" value="UniProtKB-KW"/>
</dbReference>
<dbReference type="PANTHER" id="PTHR31616:SF9">
    <property type="entry name" value="GLUCOAMYLASE, INTRACELLULAR SPORULATION-SPECIFIC"/>
    <property type="match status" value="1"/>
</dbReference>
<dbReference type="PRINTS" id="PR00736">
    <property type="entry name" value="GLHYDRLASE15"/>
</dbReference>
<dbReference type="Proteomes" id="UP000193218">
    <property type="component" value="Unassembled WGS sequence"/>
</dbReference>
<sequence>MASAAPGSPFDKWIESEKDLALTKILENIGPAAGASDGLVVASPSKENPDYFYTWTRDSALTMSSLLPLMLPSSFLPPSTYHPMAIRNTPRASQGYSQSPNNKSRNSSIPNLLFEPFLRAYIMSQQEIQMVNTPSGNLITGGLSEPKYRVDGTAFEGPWGRPQRDGSALRALSMIPYANFLHSRGNDLDRQWLIHHLFYPQTGIQMGNTIKNDLEEVANAWWRSGFDLWEEVDGHHLFTRLVSLRALQLGSKLAGDLGDQGAKNWYAGMADRIKERLKDFWMDDDEIAHSTGYWSATIFHPSINFSSPEHIDYNRSSRGLVAPPSNYDRSGLDCAFPLCVIHTGTVYPYSSLDDISFEPTLPSVLGTLHRYILTFDGLYKINEGKKWTEGWAVGRYKEDIYDGIGTSLAHPWFICTFSVAHVFYLAYTSFSRQGEITLTNQTIPFWSDLLSHTSDTALLQENERWSSSSLASAVSKHSFETAMGALLDVAEGYMGVGKKYAEKGRMSEQINRENGAAEGARDLTWSYAAFIEASRARQEAQAIAKAGKAVQCECVYEE</sequence>
<evidence type="ECO:0000259" key="10">
    <source>
        <dbReference type="Pfam" id="PF00723"/>
    </source>
</evidence>
<dbReference type="InterPro" id="IPR012341">
    <property type="entry name" value="6hp_glycosidase-like_sf"/>
</dbReference>
<dbReference type="InterPro" id="IPR008928">
    <property type="entry name" value="6-hairpin_glycosidase_sf"/>
</dbReference>
<gene>
    <name evidence="11" type="ORF">BD324DRAFT_578433</name>
</gene>
<dbReference type="Gene3D" id="1.50.10.10">
    <property type="match status" value="1"/>
</dbReference>
<comment type="similarity">
    <text evidence="2">Belongs to the glycosyl hydrolase 15 family.</text>
</comment>
<dbReference type="Pfam" id="PF00723">
    <property type="entry name" value="Glyco_hydro_15"/>
    <property type="match status" value="2"/>
</dbReference>
<dbReference type="SUPFAM" id="SSF48208">
    <property type="entry name" value="Six-hairpin glycosidases"/>
    <property type="match status" value="1"/>
</dbReference>
<accession>A0A1Y1UL67</accession>
<dbReference type="InParanoid" id="A0A1Y1UL67"/>
<keyword evidence="6 11" id="KW-0326">Glycosidase</keyword>
<evidence type="ECO:0000256" key="2">
    <source>
        <dbReference type="ARBA" id="ARBA00006188"/>
    </source>
</evidence>
<dbReference type="GeneID" id="33555131"/>
<dbReference type="FunCoup" id="A0A1Y1UL67">
    <property type="interactions" value="48"/>
</dbReference>
<evidence type="ECO:0000256" key="5">
    <source>
        <dbReference type="ARBA" id="ARBA00023277"/>
    </source>
</evidence>